<dbReference type="EMBL" id="VIWP01000008">
    <property type="protein sequence ID" value="TWF49338.1"/>
    <property type="molecule type" value="Genomic_DNA"/>
</dbReference>
<name>A0A561QG29_9HYPH</name>
<dbReference type="GO" id="GO:0004721">
    <property type="term" value="F:phosphoprotein phosphatase activity"/>
    <property type="evidence" value="ECO:0007669"/>
    <property type="project" value="InterPro"/>
</dbReference>
<evidence type="ECO:0000313" key="4">
    <source>
        <dbReference type="Proteomes" id="UP000320653"/>
    </source>
</evidence>
<dbReference type="RefSeq" id="WP_145641307.1">
    <property type="nucleotide sequence ID" value="NZ_VIWP01000008.1"/>
</dbReference>
<evidence type="ECO:0000313" key="3">
    <source>
        <dbReference type="EMBL" id="TWF49338.1"/>
    </source>
</evidence>
<dbReference type="PROSITE" id="PS50056">
    <property type="entry name" value="TYR_PHOSPHATASE_2"/>
    <property type="match status" value="1"/>
</dbReference>
<dbReference type="Pfam" id="PF13350">
    <property type="entry name" value="Y_phosphatase3"/>
    <property type="match status" value="1"/>
</dbReference>
<evidence type="ECO:0000259" key="2">
    <source>
        <dbReference type="PROSITE" id="PS50056"/>
    </source>
</evidence>
<dbReference type="InterPro" id="IPR000387">
    <property type="entry name" value="Tyr_Pase_dom"/>
</dbReference>
<dbReference type="InterPro" id="IPR029021">
    <property type="entry name" value="Prot-tyrosine_phosphatase-like"/>
</dbReference>
<dbReference type="Gene3D" id="3.90.190.10">
    <property type="entry name" value="Protein tyrosine phosphatase superfamily"/>
    <property type="match status" value="1"/>
</dbReference>
<organism evidence="3 4">
    <name type="scientific">Neorhizobium alkalisoli</name>
    <dbReference type="NCBI Taxonomy" id="528178"/>
    <lineage>
        <taxon>Bacteria</taxon>
        <taxon>Pseudomonadati</taxon>
        <taxon>Pseudomonadota</taxon>
        <taxon>Alphaproteobacteria</taxon>
        <taxon>Hyphomicrobiales</taxon>
        <taxon>Rhizobiaceae</taxon>
        <taxon>Rhizobium/Agrobacterium group</taxon>
        <taxon>Neorhizobium</taxon>
    </lineage>
</organism>
<dbReference type="Proteomes" id="UP000320653">
    <property type="component" value="Unassembled WGS sequence"/>
</dbReference>
<dbReference type="PANTHER" id="PTHR31126">
    <property type="entry name" value="TYROSINE-PROTEIN PHOSPHATASE"/>
    <property type="match status" value="1"/>
</dbReference>
<dbReference type="InterPro" id="IPR016130">
    <property type="entry name" value="Tyr_Pase_AS"/>
</dbReference>
<comment type="similarity">
    <text evidence="1">Belongs to the protein-tyrosine phosphatase family.</text>
</comment>
<dbReference type="PANTHER" id="PTHR31126:SF1">
    <property type="entry name" value="TYROSINE SPECIFIC PROTEIN PHOSPHATASES DOMAIN-CONTAINING PROTEIN"/>
    <property type="match status" value="1"/>
</dbReference>
<dbReference type="SUPFAM" id="SSF52799">
    <property type="entry name" value="(Phosphotyrosine protein) phosphatases II"/>
    <property type="match status" value="1"/>
</dbReference>
<proteinExistence type="inferred from homology"/>
<gene>
    <name evidence="3" type="ORF">FHW37_1088</name>
</gene>
<dbReference type="PROSITE" id="PS00383">
    <property type="entry name" value="TYR_PHOSPHATASE_1"/>
    <property type="match status" value="1"/>
</dbReference>
<dbReference type="OrthoDB" id="1188001at2"/>
<accession>A0A561QG29</accession>
<evidence type="ECO:0000256" key="1">
    <source>
        <dbReference type="ARBA" id="ARBA00009580"/>
    </source>
</evidence>
<dbReference type="InterPro" id="IPR026893">
    <property type="entry name" value="Tyr/Ser_Pase_IphP-type"/>
</dbReference>
<feature type="domain" description="Tyrosine specific protein phosphatases" evidence="2">
    <location>
        <begin position="124"/>
        <end position="169"/>
    </location>
</feature>
<reference evidence="3 4" key="1">
    <citation type="submission" date="2019-06" db="EMBL/GenBank/DDBJ databases">
        <title>Sorghum-associated microbial communities from plants grown in Nebraska, USA.</title>
        <authorList>
            <person name="Schachtman D."/>
        </authorList>
    </citation>
    <scope>NUCLEOTIDE SEQUENCE [LARGE SCALE GENOMIC DNA]</scope>
    <source>
        <strain evidence="3 4">1225</strain>
    </source>
</reference>
<dbReference type="AlphaFoldDB" id="A0A561QG29"/>
<comment type="caution">
    <text evidence="3">The sequence shown here is derived from an EMBL/GenBank/DDBJ whole genome shotgun (WGS) entry which is preliminary data.</text>
</comment>
<protein>
    <submittedName>
        <fullName evidence="3">Protein-tyrosine phosphatase</fullName>
    </submittedName>
</protein>
<sequence>MQTFDRLIALDGAHNVRDLGGYLTADGGSTRWRSILRGDALHALTAADIENLVDQGLTTVIDLRSESEITAEANPFTGHDRVSYHNTSLFGAMAPLEMMADAISSFDMGHRYCRGLDECQPAIAEVLGKIADAPDGAVLFHCSAGKDRTGIISALLLANAGVEEKTIIEDYALTATISGPLISLLRERALQRGIRPTVADVVLASEPASMLRALAHISATYGGARSYLSAIGLSDAAIDRLASRLTA</sequence>
<keyword evidence="4" id="KW-1185">Reference proteome</keyword>